<dbReference type="GO" id="GO:0051539">
    <property type="term" value="F:4 iron, 4 sulfur cluster binding"/>
    <property type="evidence" value="ECO:0007669"/>
    <property type="project" value="UniProtKB-KW"/>
</dbReference>
<evidence type="ECO:0000256" key="2">
    <source>
        <dbReference type="ARBA" id="ARBA00022723"/>
    </source>
</evidence>
<organism evidence="9 10">
    <name type="scientific">Sphingobium chungbukense</name>
    <dbReference type="NCBI Taxonomy" id="56193"/>
    <lineage>
        <taxon>Bacteria</taxon>
        <taxon>Pseudomonadati</taxon>
        <taxon>Pseudomonadota</taxon>
        <taxon>Alphaproteobacteria</taxon>
        <taxon>Sphingomonadales</taxon>
        <taxon>Sphingomonadaceae</taxon>
        <taxon>Sphingobium</taxon>
    </lineage>
</organism>
<keyword evidence="2" id="KW-0479">Metal-binding</keyword>
<dbReference type="InterPro" id="IPR051536">
    <property type="entry name" value="UDG_Type-4/5"/>
</dbReference>
<evidence type="ECO:0000256" key="6">
    <source>
        <dbReference type="ARBA" id="ARBA00023014"/>
    </source>
</evidence>
<sequence length="238" mass="25558">MRGLLQENVAEAAGAYLAWWNLAGVDCAVGETPVNWLRPAPTAAAIGESPVASQAPSRSLPQSLEAFLAWLAEAADQPERRWPGTPILPTGPTNAPLMIVTDMPDPADVGAGHLLADKAGQLFDAMLRAIGLGRADIHLASLFLSRPPGGMVEASDLMAAAARMRTHVMLAAPRRLLLLGDRTIRALLPENHRLPNFNHDDGTVPVFATFHPRLLLGQPAAKAECWRILQSLIEEMPQ</sequence>
<evidence type="ECO:0000313" key="10">
    <source>
        <dbReference type="Proteomes" id="UP000033874"/>
    </source>
</evidence>
<keyword evidence="5" id="KW-0408">Iron</keyword>
<keyword evidence="6" id="KW-0411">Iron-sulfur</keyword>
<evidence type="ECO:0000256" key="1">
    <source>
        <dbReference type="ARBA" id="ARBA00022485"/>
    </source>
</evidence>
<protein>
    <submittedName>
        <fullName evidence="9">Uracil-DNA glycosylase</fullName>
    </submittedName>
</protein>
<dbReference type="InterPro" id="IPR036895">
    <property type="entry name" value="Uracil-DNA_glycosylase-like_sf"/>
</dbReference>
<dbReference type="Gene3D" id="3.40.470.10">
    <property type="entry name" value="Uracil-DNA glycosylase-like domain"/>
    <property type="match status" value="1"/>
</dbReference>
<reference evidence="9 10" key="1">
    <citation type="submission" date="2015-04" db="EMBL/GenBank/DDBJ databases">
        <title>Genome sequence of aromatic hydrocarbons-degrading Sphingobium chungbukense DJ77.</title>
        <authorList>
            <person name="Kim Y.-C."/>
            <person name="Chae J.-C."/>
        </authorList>
    </citation>
    <scope>NUCLEOTIDE SEQUENCE [LARGE SCALE GENOMIC DNA]</scope>
    <source>
        <strain evidence="9 10">DJ77</strain>
    </source>
</reference>
<gene>
    <name evidence="9" type="ORF">YP76_07410</name>
</gene>
<dbReference type="GO" id="GO:0097506">
    <property type="term" value="F:deaminated base DNA N-glycosylase activity"/>
    <property type="evidence" value="ECO:0007669"/>
    <property type="project" value="UniProtKB-ARBA"/>
</dbReference>
<dbReference type="GO" id="GO:0006281">
    <property type="term" value="P:DNA repair"/>
    <property type="evidence" value="ECO:0007669"/>
    <property type="project" value="UniProtKB-KW"/>
</dbReference>
<evidence type="ECO:0000256" key="5">
    <source>
        <dbReference type="ARBA" id="ARBA00023004"/>
    </source>
</evidence>
<evidence type="ECO:0000256" key="7">
    <source>
        <dbReference type="ARBA" id="ARBA00023204"/>
    </source>
</evidence>
<dbReference type="EMBL" id="LBIC01000003">
    <property type="protein sequence ID" value="KKW92742.1"/>
    <property type="molecule type" value="Genomic_DNA"/>
</dbReference>
<dbReference type="SUPFAM" id="SSF52141">
    <property type="entry name" value="Uracil-DNA glycosylase-like"/>
    <property type="match status" value="1"/>
</dbReference>
<keyword evidence="1" id="KW-0004">4Fe-4S</keyword>
<comment type="caution">
    <text evidence="9">The sequence shown here is derived from an EMBL/GenBank/DDBJ whole genome shotgun (WGS) entry which is preliminary data.</text>
</comment>
<dbReference type="Proteomes" id="UP000033874">
    <property type="component" value="Unassembled WGS sequence"/>
</dbReference>
<dbReference type="STRING" id="56193.YP76_07410"/>
<keyword evidence="3" id="KW-0227">DNA damage</keyword>
<keyword evidence="7" id="KW-0234">DNA repair</keyword>
<dbReference type="PANTHER" id="PTHR33693:SF1">
    <property type="entry name" value="TYPE-4 URACIL-DNA GLYCOSYLASE"/>
    <property type="match status" value="1"/>
</dbReference>
<dbReference type="PANTHER" id="PTHR33693">
    <property type="entry name" value="TYPE-5 URACIL-DNA GLYCOSYLASE"/>
    <property type="match status" value="1"/>
</dbReference>
<evidence type="ECO:0000256" key="4">
    <source>
        <dbReference type="ARBA" id="ARBA00022801"/>
    </source>
</evidence>
<name>A0A0M3ARC2_9SPHN</name>
<dbReference type="InterPro" id="IPR005122">
    <property type="entry name" value="Uracil-DNA_glycosylase-like"/>
</dbReference>
<evidence type="ECO:0000256" key="3">
    <source>
        <dbReference type="ARBA" id="ARBA00022763"/>
    </source>
</evidence>
<dbReference type="GO" id="GO:0046872">
    <property type="term" value="F:metal ion binding"/>
    <property type="evidence" value="ECO:0007669"/>
    <property type="project" value="UniProtKB-KW"/>
</dbReference>
<evidence type="ECO:0000259" key="8">
    <source>
        <dbReference type="Pfam" id="PF03167"/>
    </source>
</evidence>
<dbReference type="Pfam" id="PF03167">
    <property type="entry name" value="UDG"/>
    <property type="match status" value="1"/>
</dbReference>
<proteinExistence type="predicted"/>
<feature type="domain" description="Uracil-DNA glycosylase-like" evidence="8">
    <location>
        <begin position="90"/>
        <end position="229"/>
    </location>
</feature>
<accession>A0A0M3ARC2</accession>
<keyword evidence="10" id="KW-1185">Reference proteome</keyword>
<dbReference type="PATRIC" id="fig|56193.3.peg.1531"/>
<evidence type="ECO:0000313" key="9">
    <source>
        <dbReference type="EMBL" id="KKW92742.1"/>
    </source>
</evidence>
<keyword evidence="4" id="KW-0378">Hydrolase</keyword>
<dbReference type="AlphaFoldDB" id="A0A0M3ARC2"/>